<evidence type="ECO:0000256" key="5">
    <source>
        <dbReference type="SAM" id="Phobius"/>
    </source>
</evidence>
<gene>
    <name evidence="7" type="ORF">Ate02nite_12240</name>
</gene>
<reference evidence="7" key="1">
    <citation type="submission" date="2021-01" db="EMBL/GenBank/DDBJ databases">
        <title>Whole genome shotgun sequence of Actinoplanes tereljensis NBRC 105297.</title>
        <authorList>
            <person name="Komaki H."/>
            <person name="Tamura T."/>
        </authorList>
    </citation>
    <scope>NUCLEOTIDE SEQUENCE</scope>
    <source>
        <strain evidence="7">NBRC 105297</strain>
    </source>
</reference>
<feature type="transmembrane region" description="Helical" evidence="5">
    <location>
        <begin position="142"/>
        <end position="164"/>
    </location>
</feature>
<dbReference type="Pfam" id="PF14378">
    <property type="entry name" value="PAP2_3"/>
    <property type="match status" value="1"/>
</dbReference>
<evidence type="ECO:0000256" key="4">
    <source>
        <dbReference type="ARBA" id="ARBA00023136"/>
    </source>
</evidence>
<keyword evidence="8" id="KW-1185">Reference proteome</keyword>
<evidence type="ECO:0000256" key="1">
    <source>
        <dbReference type="ARBA" id="ARBA00004141"/>
    </source>
</evidence>
<dbReference type="EMBL" id="BOMY01000008">
    <property type="protein sequence ID" value="GIF18494.1"/>
    <property type="molecule type" value="Genomic_DNA"/>
</dbReference>
<feature type="transmembrane region" description="Helical" evidence="5">
    <location>
        <begin position="176"/>
        <end position="194"/>
    </location>
</feature>
<comment type="caution">
    <text evidence="7">The sequence shown here is derived from an EMBL/GenBank/DDBJ whole genome shotgun (WGS) entry which is preliminary data.</text>
</comment>
<dbReference type="PANTHER" id="PTHR31310:SF7">
    <property type="entry name" value="PA-PHOSPHATASE RELATED-FAMILY PROTEIN DDB_G0268928"/>
    <property type="match status" value="1"/>
</dbReference>
<dbReference type="GO" id="GO:0016020">
    <property type="term" value="C:membrane"/>
    <property type="evidence" value="ECO:0007669"/>
    <property type="project" value="UniProtKB-SubCell"/>
</dbReference>
<feature type="domain" description="Inositolphosphotransferase Aur1/Ipt1" evidence="6">
    <location>
        <begin position="135"/>
        <end position="304"/>
    </location>
</feature>
<dbReference type="InterPro" id="IPR036938">
    <property type="entry name" value="PAP2/HPO_sf"/>
</dbReference>
<evidence type="ECO:0000313" key="8">
    <source>
        <dbReference type="Proteomes" id="UP000623608"/>
    </source>
</evidence>
<dbReference type="InterPro" id="IPR026841">
    <property type="entry name" value="Aur1/Ipt1"/>
</dbReference>
<evidence type="ECO:0000256" key="2">
    <source>
        <dbReference type="ARBA" id="ARBA00022692"/>
    </source>
</evidence>
<dbReference type="SUPFAM" id="SSF48317">
    <property type="entry name" value="Acid phosphatase/Vanadium-dependent haloperoxidase"/>
    <property type="match status" value="1"/>
</dbReference>
<keyword evidence="4 5" id="KW-0472">Membrane</keyword>
<feature type="transmembrane region" description="Helical" evidence="5">
    <location>
        <begin position="266"/>
        <end position="283"/>
    </location>
</feature>
<name>A0A919NI53_9ACTN</name>
<proteinExistence type="predicted"/>
<dbReference type="PANTHER" id="PTHR31310">
    <property type="match status" value="1"/>
</dbReference>
<comment type="subcellular location">
    <subcellularLocation>
        <location evidence="1">Membrane</location>
        <topology evidence="1">Multi-pass membrane protein</topology>
    </subcellularLocation>
</comment>
<dbReference type="InterPro" id="IPR052185">
    <property type="entry name" value="IPC_Synthase-Related"/>
</dbReference>
<evidence type="ECO:0000313" key="7">
    <source>
        <dbReference type="EMBL" id="GIF18494.1"/>
    </source>
</evidence>
<sequence length="318" mass="36692">MDPVTTLETPPETDLPPDRRRRRIIGMTVWAVAFVLFVAFVGVPTSDPLTAFGWLWLATIAWRNYQPWREHLLFLRDWLPVVLLLVFYNVSRGSADKLFAPHVQFMIDADEHMFGWLTGGRIPTIWLQQHLYDPSHVPWWEVVTTMVYISHFLTVPTVAVVLWVRSRGLSYRFMRRWIALSMAGLVTYFLYPAAPPWWAAENGYLAEPVARFSSRGFDVLGLHSAGNTLNALQVEQSNPVAAMPSLHTAYAMMAVAFFLPMVRKRWWPLLLAYPLAMTFTLVYTGEHYVVDVLLGWFYVGAIFLTVGWAERRWAARKR</sequence>
<evidence type="ECO:0000256" key="3">
    <source>
        <dbReference type="ARBA" id="ARBA00022989"/>
    </source>
</evidence>
<organism evidence="7 8">
    <name type="scientific">Paractinoplanes tereljensis</name>
    <dbReference type="NCBI Taxonomy" id="571912"/>
    <lineage>
        <taxon>Bacteria</taxon>
        <taxon>Bacillati</taxon>
        <taxon>Actinomycetota</taxon>
        <taxon>Actinomycetes</taxon>
        <taxon>Micromonosporales</taxon>
        <taxon>Micromonosporaceae</taxon>
        <taxon>Paractinoplanes</taxon>
    </lineage>
</organism>
<dbReference type="Gene3D" id="1.20.144.10">
    <property type="entry name" value="Phosphatidic acid phosphatase type 2/haloperoxidase"/>
    <property type="match status" value="1"/>
</dbReference>
<feature type="transmembrane region" description="Helical" evidence="5">
    <location>
        <begin position="49"/>
        <end position="65"/>
    </location>
</feature>
<feature type="transmembrane region" description="Helical" evidence="5">
    <location>
        <begin position="24"/>
        <end position="43"/>
    </location>
</feature>
<accession>A0A919NI53</accession>
<feature type="transmembrane region" description="Helical" evidence="5">
    <location>
        <begin position="72"/>
        <end position="90"/>
    </location>
</feature>
<keyword evidence="3 5" id="KW-1133">Transmembrane helix</keyword>
<dbReference type="Proteomes" id="UP000623608">
    <property type="component" value="Unassembled WGS sequence"/>
</dbReference>
<feature type="transmembrane region" description="Helical" evidence="5">
    <location>
        <begin position="240"/>
        <end position="259"/>
    </location>
</feature>
<feature type="transmembrane region" description="Helical" evidence="5">
    <location>
        <begin position="289"/>
        <end position="309"/>
    </location>
</feature>
<protein>
    <recommendedName>
        <fullName evidence="6">Inositolphosphotransferase Aur1/Ipt1 domain-containing protein</fullName>
    </recommendedName>
</protein>
<keyword evidence="2 5" id="KW-0812">Transmembrane</keyword>
<evidence type="ECO:0000259" key="6">
    <source>
        <dbReference type="Pfam" id="PF14378"/>
    </source>
</evidence>
<dbReference type="AlphaFoldDB" id="A0A919NI53"/>